<evidence type="ECO:0000313" key="2">
    <source>
        <dbReference type="Proteomes" id="UP000886814"/>
    </source>
</evidence>
<dbReference type="AlphaFoldDB" id="A0A9D1TG47"/>
<evidence type="ECO:0000313" key="1">
    <source>
        <dbReference type="EMBL" id="HIV39838.1"/>
    </source>
</evidence>
<gene>
    <name evidence="1" type="ORF">H9747_12745</name>
</gene>
<sequence>MKNSGRCPKCGSMDIVRVPDNPRRYTSGNNIYTTSMTLIGKIPVIRYVCCRCGCVENWVEKAGKLDTIKRSFG</sequence>
<dbReference type="Proteomes" id="UP000886814">
    <property type="component" value="Unassembled WGS sequence"/>
</dbReference>
<proteinExistence type="predicted"/>
<reference evidence="1" key="2">
    <citation type="submission" date="2021-04" db="EMBL/GenBank/DDBJ databases">
        <authorList>
            <person name="Gilroy R."/>
        </authorList>
    </citation>
    <scope>NUCLEOTIDE SEQUENCE</scope>
    <source>
        <strain evidence="1">CHK195-9823</strain>
    </source>
</reference>
<organism evidence="1 2">
    <name type="scientific">Candidatus Blautia stercorigallinarum</name>
    <dbReference type="NCBI Taxonomy" id="2838501"/>
    <lineage>
        <taxon>Bacteria</taxon>
        <taxon>Bacillati</taxon>
        <taxon>Bacillota</taxon>
        <taxon>Clostridia</taxon>
        <taxon>Lachnospirales</taxon>
        <taxon>Lachnospiraceae</taxon>
        <taxon>Blautia</taxon>
    </lineage>
</organism>
<accession>A0A9D1TG47</accession>
<comment type="caution">
    <text evidence="1">The sequence shown here is derived from an EMBL/GenBank/DDBJ whole genome shotgun (WGS) entry which is preliminary data.</text>
</comment>
<dbReference type="EMBL" id="DXIQ01000089">
    <property type="protein sequence ID" value="HIV39838.1"/>
    <property type="molecule type" value="Genomic_DNA"/>
</dbReference>
<protein>
    <submittedName>
        <fullName evidence="1">Uncharacterized protein</fullName>
    </submittedName>
</protein>
<name>A0A9D1TG47_9FIRM</name>
<reference evidence="1" key="1">
    <citation type="journal article" date="2021" name="PeerJ">
        <title>Extensive microbial diversity within the chicken gut microbiome revealed by metagenomics and culture.</title>
        <authorList>
            <person name="Gilroy R."/>
            <person name="Ravi A."/>
            <person name="Getino M."/>
            <person name="Pursley I."/>
            <person name="Horton D.L."/>
            <person name="Alikhan N.F."/>
            <person name="Baker D."/>
            <person name="Gharbi K."/>
            <person name="Hall N."/>
            <person name="Watson M."/>
            <person name="Adriaenssens E.M."/>
            <person name="Foster-Nyarko E."/>
            <person name="Jarju S."/>
            <person name="Secka A."/>
            <person name="Antonio M."/>
            <person name="Oren A."/>
            <person name="Chaudhuri R.R."/>
            <person name="La Ragione R."/>
            <person name="Hildebrand F."/>
            <person name="Pallen M.J."/>
        </authorList>
    </citation>
    <scope>NUCLEOTIDE SEQUENCE</scope>
    <source>
        <strain evidence="1">CHK195-9823</strain>
    </source>
</reference>